<dbReference type="Pfam" id="PF20893">
    <property type="entry name" value="DUF6845"/>
    <property type="match status" value="1"/>
</dbReference>
<keyword evidence="3" id="KW-1185">Reference proteome</keyword>
<dbReference type="EMBL" id="VEVQ02000007">
    <property type="protein sequence ID" value="NHN26465.1"/>
    <property type="molecule type" value="Genomic_DNA"/>
</dbReference>
<organism evidence="2 3">
    <name type="scientific">Flavobacterium jejuense</name>
    <dbReference type="NCBI Taxonomy" id="1544455"/>
    <lineage>
        <taxon>Bacteria</taxon>
        <taxon>Pseudomonadati</taxon>
        <taxon>Bacteroidota</taxon>
        <taxon>Flavobacteriia</taxon>
        <taxon>Flavobacteriales</taxon>
        <taxon>Flavobacteriaceae</taxon>
        <taxon>Flavobacterium</taxon>
    </lineage>
</organism>
<dbReference type="InterPro" id="IPR049273">
    <property type="entry name" value="DUF3829-like_N"/>
</dbReference>
<gene>
    <name evidence="2" type="ORF">FIA58_012330</name>
</gene>
<sequence length="312" mass="35741">MKKILILSLLLTSFIGCKQGESNSSLNSILGDSSEESKASTAINYFNAVIEYDNNSSKKVNALLKRDFITLSEMVKNKRKTSSILTWTAFMGIDPNTKVGYGSNQVDLLKPSDFFENDIAEKVKPLIEDMSSSYTSVKEAYNDFKSYYSNEDFKDDNWAKGEVLISKMKSNSDSFYSNRDAFFNLIEPTMEVAEKEVLKDHPLKKEILHAKKTLKIVDELADLIANPETPIASVEKSYLLLEERFNESKKMETKNLVKQNKLNSFNNFYDEIEKMLGVLRKTKRDGEISDRDYEEFNREYSSVLGDYNSFVM</sequence>
<dbReference type="RefSeq" id="WP_140962789.1">
    <property type="nucleotide sequence ID" value="NZ_VEVQ02000007.1"/>
</dbReference>
<evidence type="ECO:0000313" key="3">
    <source>
        <dbReference type="Proteomes" id="UP000817854"/>
    </source>
</evidence>
<feature type="domain" description="DUF3829" evidence="1">
    <location>
        <begin position="104"/>
        <end position="200"/>
    </location>
</feature>
<evidence type="ECO:0000313" key="2">
    <source>
        <dbReference type="EMBL" id="NHN26465.1"/>
    </source>
</evidence>
<dbReference type="Gene3D" id="1.20.120.930">
    <property type="entry name" value="Uncharacterised protein PF12889, N-terminal DUF3829"/>
    <property type="match status" value="1"/>
</dbReference>
<dbReference type="Proteomes" id="UP000817854">
    <property type="component" value="Unassembled WGS sequence"/>
</dbReference>
<reference evidence="3" key="1">
    <citation type="submission" date="2019-05" db="EMBL/GenBank/DDBJ databases">
        <title>Flavobacterium profundi sp. nov., isolated from a deep-sea seamount.</title>
        <authorList>
            <person name="Zhang D.-C."/>
        </authorList>
    </citation>
    <scope>NUCLEOTIDE SEQUENCE [LARGE SCALE GENOMIC DNA]</scope>
    <source>
        <strain evidence="3">EC11</strain>
    </source>
</reference>
<protein>
    <submittedName>
        <fullName evidence="2">YiiG family protein</fullName>
    </submittedName>
</protein>
<comment type="caution">
    <text evidence="2">The sequence shown here is derived from an EMBL/GenBank/DDBJ whole genome shotgun (WGS) entry which is preliminary data.</text>
</comment>
<dbReference type="Gene3D" id="1.20.58.820">
    <property type="entry name" value="Uncharacterised protein PF12889, C-terminal DUF3829"/>
    <property type="match status" value="1"/>
</dbReference>
<evidence type="ECO:0000259" key="1">
    <source>
        <dbReference type="Pfam" id="PF20893"/>
    </source>
</evidence>
<dbReference type="PROSITE" id="PS51257">
    <property type="entry name" value="PROKAR_LIPOPROTEIN"/>
    <property type="match status" value="1"/>
</dbReference>
<accession>A0ABX0IRK0</accession>
<reference evidence="2 3" key="2">
    <citation type="submission" date="2019-05" db="EMBL/GenBank/DDBJ databases">
        <authorList>
            <person name="Lianzixin W."/>
        </authorList>
    </citation>
    <scope>NUCLEOTIDE SEQUENCE [LARGE SCALE GENOMIC DNA]</scope>
    <source>
        <strain evidence="2 3">EC11</strain>
    </source>
</reference>
<reference evidence="2 3" key="3">
    <citation type="submission" date="2020-02" db="EMBL/GenBank/DDBJ databases">
        <title>Flavobacterium profundi sp. nov., isolated from a deep-sea seamount.</title>
        <authorList>
            <person name="Zhang D.-C."/>
        </authorList>
    </citation>
    <scope>NUCLEOTIDE SEQUENCE [LARGE SCALE GENOMIC DNA]</scope>
    <source>
        <strain evidence="2 3">EC11</strain>
    </source>
</reference>
<name>A0ABX0IRK0_9FLAO</name>
<proteinExistence type="predicted"/>